<accession>A0AAD6XI85</accession>
<evidence type="ECO:0000313" key="2">
    <source>
        <dbReference type="Proteomes" id="UP001222325"/>
    </source>
</evidence>
<comment type="caution">
    <text evidence="1">The sequence shown here is derived from an EMBL/GenBank/DDBJ whole genome shotgun (WGS) entry which is preliminary data.</text>
</comment>
<feature type="non-terminal residue" evidence="1">
    <location>
        <position position="92"/>
    </location>
</feature>
<name>A0AAD6XI85_9AGAR</name>
<dbReference type="AlphaFoldDB" id="A0AAD6XI85"/>
<keyword evidence="2" id="KW-1185">Reference proteome</keyword>
<gene>
    <name evidence="1" type="ORF">B0H15DRAFT_793487</name>
</gene>
<evidence type="ECO:0000313" key="1">
    <source>
        <dbReference type="EMBL" id="KAJ7070382.1"/>
    </source>
</evidence>
<organism evidence="1 2">
    <name type="scientific">Mycena belliarum</name>
    <dbReference type="NCBI Taxonomy" id="1033014"/>
    <lineage>
        <taxon>Eukaryota</taxon>
        <taxon>Fungi</taxon>
        <taxon>Dikarya</taxon>
        <taxon>Basidiomycota</taxon>
        <taxon>Agaricomycotina</taxon>
        <taxon>Agaricomycetes</taxon>
        <taxon>Agaricomycetidae</taxon>
        <taxon>Agaricales</taxon>
        <taxon>Marasmiineae</taxon>
        <taxon>Mycenaceae</taxon>
        <taxon>Mycena</taxon>
    </lineage>
</organism>
<dbReference type="EMBL" id="JARJCN010000130">
    <property type="protein sequence ID" value="KAJ7070382.1"/>
    <property type="molecule type" value="Genomic_DNA"/>
</dbReference>
<reference evidence="1" key="1">
    <citation type="submission" date="2023-03" db="EMBL/GenBank/DDBJ databases">
        <title>Massive genome expansion in bonnet fungi (Mycena s.s.) driven by repeated elements and novel gene families across ecological guilds.</title>
        <authorList>
            <consortium name="Lawrence Berkeley National Laboratory"/>
            <person name="Harder C.B."/>
            <person name="Miyauchi S."/>
            <person name="Viragh M."/>
            <person name="Kuo A."/>
            <person name="Thoen E."/>
            <person name="Andreopoulos B."/>
            <person name="Lu D."/>
            <person name="Skrede I."/>
            <person name="Drula E."/>
            <person name="Henrissat B."/>
            <person name="Morin E."/>
            <person name="Kohler A."/>
            <person name="Barry K."/>
            <person name="LaButti K."/>
            <person name="Morin E."/>
            <person name="Salamov A."/>
            <person name="Lipzen A."/>
            <person name="Mereny Z."/>
            <person name="Hegedus B."/>
            <person name="Baldrian P."/>
            <person name="Stursova M."/>
            <person name="Weitz H."/>
            <person name="Taylor A."/>
            <person name="Grigoriev I.V."/>
            <person name="Nagy L.G."/>
            <person name="Martin F."/>
            <person name="Kauserud H."/>
        </authorList>
    </citation>
    <scope>NUCLEOTIDE SEQUENCE</scope>
    <source>
        <strain evidence="1">CBHHK173m</strain>
    </source>
</reference>
<protein>
    <submittedName>
        <fullName evidence="1">Uncharacterized protein</fullName>
    </submittedName>
</protein>
<dbReference type="Proteomes" id="UP001222325">
    <property type="component" value="Unassembled WGS sequence"/>
</dbReference>
<proteinExistence type="predicted"/>
<sequence>MDSGSTNSRLGKIPLVIGMPVMISQNFDVPGGVVNGCSGTLKSVRYRLDAEGNRHAISCIIDAPDTSPGIIEGLPDHHVVALEDTTSISFKD</sequence>